<proteinExistence type="predicted"/>
<protein>
    <submittedName>
        <fullName evidence="2 3">Uncharacterized protein</fullName>
    </submittedName>
</protein>
<feature type="region of interest" description="Disordered" evidence="1">
    <location>
        <begin position="145"/>
        <end position="164"/>
    </location>
</feature>
<accession>T1F2V9</accession>
<dbReference type="KEGG" id="hro:HELRODRAFT_170287"/>
<dbReference type="CTD" id="20203158"/>
<dbReference type="EnsemblMetazoa" id="HelroT170287">
    <property type="protein sequence ID" value="HelroP170287"/>
    <property type="gene ID" value="HelroG170287"/>
</dbReference>
<reference evidence="3" key="3">
    <citation type="submission" date="2015-06" db="UniProtKB">
        <authorList>
            <consortium name="EnsemblMetazoa"/>
        </authorList>
    </citation>
    <scope>IDENTIFICATION</scope>
</reference>
<keyword evidence="4" id="KW-1185">Reference proteome</keyword>
<evidence type="ECO:0000313" key="2">
    <source>
        <dbReference type="EMBL" id="ESO07741.1"/>
    </source>
</evidence>
<dbReference type="GeneID" id="20203158"/>
<feature type="compositionally biased region" description="Polar residues" evidence="1">
    <location>
        <begin position="151"/>
        <end position="164"/>
    </location>
</feature>
<dbReference type="Proteomes" id="UP000015101">
    <property type="component" value="Unassembled WGS sequence"/>
</dbReference>
<feature type="region of interest" description="Disordered" evidence="1">
    <location>
        <begin position="112"/>
        <end position="131"/>
    </location>
</feature>
<feature type="region of interest" description="Disordered" evidence="1">
    <location>
        <begin position="77"/>
        <end position="97"/>
    </location>
</feature>
<dbReference type="AlphaFoldDB" id="T1F2V9"/>
<evidence type="ECO:0000313" key="3">
    <source>
        <dbReference type="EnsemblMetazoa" id="HelroP170287"/>
    </source>
</evidence>
<dbReference type="EMBL" id="KB096183">
    <property type="protein sequence ID" value="ESO07741.1"/>
    <property type="molecule type" value="Genomic_DNA"/>
</dbReference>
<gene>
    <name evidence="3" type="primary">20203158</name>
    <name evidence="2" type="ORF">HELRODRAFT_170287</name>
</gene>
<name>T1F2V9_HELRO</name>
<dbReference type="RefSeq" id="XP_009014352.1">
    <property type="nucleotide sequence ID" value="XM_009016104.1"/>
</dbReference>
<dbReference type="EMBL" id="AMQM01003513">
    <property type="status" value="NOT_ANNOTATED_CDS"/>
    <property type="molecule type" value="Genomic_DNA"/>
</dbReference>
<evidence type="ECO:0000313" key="4">
    <source>
        <dbReference type="Proteomes" id="UP000015101"/>
    </source>
</evidence>
<dbReference type="InParanoid" id="T1F2V9"/>
<sequence length="230" mass="26564">MRMANERNGKLVERLRSWDEKLNVGTQSNDINSQFSFLKTNYWTTVTKIFPLWHEEWLEYVRNSKNTNANHASFARSKNVVSNKAQNSKEESKIRPQMRRNLRYTLTKNVVEQTSENKNNPNSNNQQTFITEQAEISKLRLTKIDRKEPNSQKMSVTKSDVNKNQCKSASKEHANVHTLNNAIKKGDSKLQSTKVFTKTVLSGVYSDKRSTTDLSSTSKATKKKEIRFNV</sequence>
<reference evidence="4" key="1">
    <citation type="submission" date="2012-12" db="EMBL/GenBank/DDBJ databases">
        <authorList>
            <person name="Hellsten U."/>
            <person name="Grimwood J."/>
            <person name="Chapman J.A."/>
            <person name="Shapiro H."/>
            <person name="Aerts A."/>
            <person name="Otillar R.P."/>
            <person name="Terry A.Y."/>
            <person name="Boore J.L."/>
            <person name="Simakov O."/>
            <person name="Marletaz F."/>
            <person name="Cho S.-J."/>
            <person name="Edsinger-Gonzales E."/>
            <person name="Havlak P."/>
            <person name="Kuo D.-H."/>
            <person name="Larsson T."/>
            <person name="Lv J."/>
            <person name="Arendt D."/>
            <person name="Savage R."/>
            <person name="Osoegawa K."/>
            <person name="de Jong P."/>
            <person name="Lindberg D.R."/>
            <person name="Seaver E.C."/>
            <person name="Weisblat D.A."/>
            <person name="Putnam N.H."/>
            <person name="Grigoriev I.V."/>
            <person name="Rokhsar D.S."/>
        </authorList>
    </citation>
    <scope>NUCLEOTIDE SEQUENCE</scope>
</reference>
<evidence type="ECO:0000256" key="1">
    <source>
        <dbReference type="SAM" id="MobiDB-lite"/>
    </source>
</evidence>
<reference evidence="2 4" key="2">
    <citation type="journal article" date="2013" name="Nature">
        <title>Insights into bilaterian evolution from three spiralian genomes.</title>
        <authorList>
            <person name="Simakov O."/>
            <person name="Marletaz F."/>
            <person name="Cho S.J."/>
            <person name="Edsinger-Gonzales E."/>
            <person name="Havlak P."/>
            <person name="Hellsten U."/>
            <person name="Kuo D.H."/>
            <person name="Larsson T."/>
            <person name="Lv J."/>
            <person name="Arendt D."/>
            <person name="Savage R."/>
            <person name="Osoegawa K."/>
            <person name="de Jong P."/>
            <person name="Grimwood J."/>
            <person name="Chapman J.A."/>
            <person name="Shapiro H."/>
            <person name="Aerts A."/>
            <person name="Otillar R.P."/>
            <person name="Terry A.Y."/>
            <person name="Boore J.L."/>
            <person name="Grigoriev I.V."/>
            <person name="Lindberg D.R."/>
            <person name="Seaver E.C."/>
            <person name="Weisblat D.A."/>
            <person name="Putnam N.H."/>
            <person name="Rokhsar D.S."/>
        </authorList>
    </citation>
    <scope>NUCLEOTIDE SEQUENCE</scope>
</reference>
<dbReference type="HOGENOM" id="CLU_1205914_0_0_1"/>
<organism evidence="3 4">
    <name type="scientific">Helobdella robusta</name>
    <name type="common">Californian leech</name>
    <dbReference type="NCBI Taxonomy" id="6412"/>
    <lineage>
        <taxon>Eukaryota</taxon>
        <taxon>Metazoa</taxon>
        <taxon>Spiralia</taxon>
        <taxon>Lophotrochozoa</taxon>
        <taxon>Annelida</taxon>
        <taxon>Clitellata</taxon>
        <taxon>Hirudinea</taxon>
        <taxon>Rhynchobdellida</taxon>
        <taxon>Glossiphoniidae</taxon>
        <taxon>Helobdella</taxon>
    </lineage>
</organism>